<dbReference type="InterPro" id="IPR029045">
    <property type="entry name" value="ClpP/crotonase-like_dom_sf"/>
</dbReference>
<dbReference type="Gene3D" id="3.90.226.10">
    <property type="entry name" value="2-enoyl-CoA Hydratase, Chain A, domain 1"/>
    <property type="match status" value="1"/>
</dbReference>
<evidence type="ECO:0000259" key="2">
    <source>
        <dbReference type="Pfam" id="PF01343"/>
    </source>
</evidence>
<sequence length="299" mass="31125">MTRALHALTAEPWAIRPDYLHHLASLATIDRIERAERRAAEGEAWVRQDLQATVGGPVRRLDGARYAVTTADGVAIVPITGPIFPRANLMTEMSGSVSATMVANDLRLAQANPDVGAIMLLVDSPGGSPTGMNALADQIYAMRGRKRVLAHVSGAAASAAYWLATAASELVVEKTGMVGSIGVVAAISKQVEPDASGSLSIEIVSSSAPNKRPDPQSDDGAAEIRAILDGIEAQFIADVARGRGTTVAKVKSDFGAGGMKIGAAAVAAGMADRVQTYERSLSELARTASTERRARAARG</sequence>
<gene>
    <name evidence="3" type="ORF">LNAOJCKE_4563</name>
</gene>
<comment type="caution">
    <text evidence="3">The sequence shown here is derived from an EMBL/GenBank/DDBJ whole genome shotgun (WGS) entry which is preliminary data.</text>
</comment>
<evidence type="ECO:0000313" key="4">
    <source>
        <dbReference type="Proteomes" id="UP001055039"/>
    </source>
</evidence>
<dbReference type="Pfam" id="PF01343">
    <property type="entry name" value="Peptidase_S49"/>
    <property type="match status" value="1"/>
</dbReference>
<dbReference type="EMBL" id="BPRC01000025">
    <property type="protein sequence ID" value="GJE67332.1"/>
    <property type="molecule type" value="Genomic_DNA"/>
</dbReference>
<reference evidence="3" key="2">
    <citation type="submission" date="2021-08" db="EMBL/GenBank/DDBJ databases">
        <authorList>
            <person name="Tani A."/>
            <person name="Ola A."/>
            <person name="Ogura Y."/>
            <person name="Katsura K."/>
            <person name="Hayashi T."/>
        </authorList>
    </citation>
    <scope>NUCLEOTIDE SEQUENCE</scope>
    <source>
        <strain evidence="3">NBRC 15686</strain>
    </source>
</reference>
<organism evidence="3 4">
    <name type="scientific">Methylorubrum aminovorans</name>
    <dbReference type="NCBI Taxonomy" id="269069"/>
    <lineage>
        <taxon>Bacteria</taxon>
        <taxon>Pseudomonadati</taxon>
        <taxon>Pseudomonadota</taxon>
        <taxon>Alphaproteobacteria</taxon>
        <taxon>Hyphomicrobiales</taxon>
        <taxon>Methylobacteriaceae</taxon>
        <taxon>Methylorubrum</taxon>
    </lineage>
</organism>
<dbReference type="SUPFAM" id="SSF52096">
    <property type="entry name" value="ClpP/crotonase"/>
    <property type="match status" value="1"/>
</dbReference>
<dbReference type="PANTHER" id="PTHR42987:SF4">
    <property type="entry name" value="PROTEASE SOHB-RELATED"/>
    <property type="match status" value="1"/>
</dbReference>
<reference evidence="3" key="1">
    <citation type="journal article" date="2021" name="Front. Microbiol.">
        <title>Comprehensive Comparative Genomics and Phenotyping of Methylobacterium Species.</title>
        <authorList>
            <person name="Alessa O."/>
            <person name="Ogura Y."/>
            <person name="Fujitani Y."/>
            <person name="Takami H."/>
            <person name="Hayashi T."/>
            <person name="Sahin N."/>
            <person name="Tani A."/>
        </authorList>
    </citation>
    <scope>NUCLEOTIDE SEQUENCE</scope>
    <source>
        <strain evidence="3">NBRC 15686</strain>
    </source>
</reference>
<comment type="similarity">
    <text evidence="1">Belongs to the peptidase S49 family.</text>
</comment>
<dbReference type="InterPro" id="IPR033855">
    <property type="entry name" value="Protein_C"/>
</dbReference>
<dbReference type="RefSeq" id="WP_238228108.1">
    <property type="nucleotide sequence ID" value="NZ_BAAADH010000103.1"/>
</dbReference>
<name>A0ABQ4UKK2_9HYPH</name>
<keyword evidence="4" id="KW-1185">Reference proteome</keyword>
<accession>A0ABQ4UKK2</accession>
<protein>
    <recommendedName>
        <fullName evidence="2">Peptidase S49 domain-containing protein</fullName>
    </recommendedName>
</protein>
<feature type="domain" description="Peptidase S49" evidence="2">
    <location>
        <begin position="145"/>
        <end position="288"/>
    </location>
</feature>
<evidence type="ECO:0000256" key="1">
    <source>
        <dbReference type="ARBA" id="ARBA00008683"/>
    </source>
</evidence>
<evidence type="ECO:0000313" key="3">
    <source>
        <dbReference type="EMBL" id="GJE67332.1"/>
    </source>
</evidence>
<proteinExistence type="inferred from homology"/>
<dbReference type="CDD" id="cd07022">
    <property type="entry name" value="S49_Sppa_36K_type"/>
    <property type="match status" value="1"/>
</dbReference>
<dbReference type="InterPro" id="IPR002142">
    <property type="entry name" value="Peptidase_S49"/>
</dbReference>
<dbReference type="Proteomes" id="UP001055039">
    <property type="component" value="Unassembled WGS sequence"/>
</dbReference>
<dbReference type="PANTHER" id="PTHR42987">
    <property type="entry name" value="PEPTIDASE S49"/>
    <property type="match status" value="1"/>
</dbReference>